<evidence type="ECO:0000313" key="3">
    <source>
        <dbReference type="Proteomes" id="UP000315369"/>
    </source>
</evidence>
<evidence type="ECO:0000256" key="1">
    <source>
        <dbReference type="ARBA" id="ARBA00022729"/>
    </source>
</evidence>
<dbReference type="Proteomes" id="UP000315369">
    <property type="component" value="Unassembled WGS sequence"/>
</dbReference>
<proteinExistence type="predicted"/>
<dbReference type="OrthoDB" id="5499103at2"/>
<dbReference type="InterPro" id="IPR051417">
    <property type="entry name" value="SDr/BOS_complex"/>
</dbReference>
<dbReference type="SUPFAM" id="SSF49464">
    <property type="entry name" value="Carboxypeptidase regulatory domain-like"/>
    <property type="match status" value="3"/>
</dbReference>
<dbReference type="GO" id="GO:0030246">
    <property type="term" value="F:carbohydrate binding"/>
    <property type="evidence" value="ECO:0007669"/>
    <property type="project" value="InterPro"/>
</dbReference>
<dbReference type="AlphaFoldDB" id="A0A540WXR8"/>
<keyword evidence="2" id="KW-0121">Carboxypeptidase</keyword>
<dbReference type="EMBL" id="VIFM01000088">
    <property type="protein sequence ID" value="TQF13793.1"/>
    <property type="molecule type" value="Genomic_DNA"/>
</dbReference>
<keyword evidence="2" id="KW-0378">Hydrolase</keyword>
<dbReference type="InterPro" id="IPR008969">
    <property type="entry name" value="CarboxyPept-like_regulatory"/>
</dbReference>
<name>A0A540WXR8_9BACT</name>
<dbReference type="PANTHER" id="PTHR23303:SF14">
    <property type="entry name" value="BOS COMPLEX SUBUNIT NOMO1-RELATED"/>
    <property type="match status" value="1"/>
</dbReference>
<reference evidence="2 3" key="1">
    <citation type="submission" date="2019-06" db="EMBL/GenBank/DDBJ databases">
        <authorList>
            <person name="Livingstone P."/>
            <person name="Whitworth D."/>
        </authorList>
    </citation>
    <scope>NUCLEOTIDE SEQUENCE [LARGE SCALE GENOMIC DNA]</scope>
    <source>
        <strain evidence="2 3">AM401</strain>
    </source>
</reference>
<organism evidence="2 3">
    <name type="scientific">Myxococcus llanfairpwllgwyngyllgogerychwyrndrobwllllantysiliogogogochensis</name>
    <dbReference type="NCBI Taxonomy" id="2590453"/>
    <lineage>
        <taxon>Bacteria</taxon>
        <taxon>Pseudomonadati</taxon>
        <taxon>Myxococcota</taxon>
        <taxon>Myxococcia</taxon>
        <taxon>Myxococcales</taxon>
        <taxon>Cystobacterineae</taxon>
        <taxon>Myxococcaceae</taxon>
        <taxon>Myxococcus</taxon>
    </lineage>
</organism>
<dbReference type="Gene3D" id="2.60.40.1120">
    <property type="entry name" value="Carboxypeptidase-like, regulatory domain"/>
    <property type="match status" value="2"/>
</dbReference>
<evidence type="ECO:0000313" key="2">
    <source>
        <dbReference type="EMBL" id="TQF13793.1"/>
    </source>
</evidence>
<dbReference type="GO" id="GO:0004180">
    <property type="term" value="F:carboxypeptidase activity"/>
    <property type="evidence" value="ECO:0007669"/>
    <property type="project" value="UniProtKB-KW"/>
</dbReference>
<protein>
    <submittedName>
        <fullName evidence="2">Carboxypeptidase regulatory-like domain-containing protein</fullName>
    </submittedName>
</protein>
<accession>A0A540WXR8</accession>
<dbReference type="SUPFAM" id="SSF49478">
    <property type="entry name" value="Cna protein B-type domain"/>
    <property type="match status" value="1"/>
</dbReference>
<gene>
    <name evidence="2" type="ORF">FJV41_22100</name>
</gene>
<dbReference type="SUPFAM" id="SSF49452">
    <property type="entry name" value="Starch-binding domain-like"/>
    <property type="match status" value="2"/>
</dbReference>
<comment type="caution">
    <text evidence="2">The sequence shown here is derived from an EMBL/GenBank/DDBJ whole genome shotgun (WGS) entry which is preliminary data.</text>
</comment>
<dbReference type="InterPro" id="IPR013784">
    <property type="entry name" value="Carb-bd-like_fold"/>
</dbReference>
<dbReference type="Pfam" id="PF13620">
    <property type="entry name" value="CarboxypepD_reg"/>
    <property type="match status" value="3"/>
</dbReference>
<keyword evidence="1" id="KW-0732">Signal</keyword>
<keyword evidence="3" id="KW-1185">Reference proteome</keyword>
<dbReference type="PANTHER" id="PTHR23303">
    <property type="entry name" value="CARBOXYPEPTIDASE REGULATORY REGION-CONTAINING"/>
    <property type="match status" value="1"/>
</dbReference>
<sequence>MRVQRRVMVAIGVLVLAGILGGLLPQKPEAPTATQRALAPRTGTGFVLPPPAPRPKGTLSIQGVVLGDEGPLAGVRVTATHPEAGQTLSELTCEQVLPHRRGDRDRFPLCFLTDPGPTLELLLSRQGEAPMYAETFTAEDGRFILDNLPEGDFTLWAIGSREARLQPDVPAGTQGLRLRLEEGVFLEGQVIDEDLAPLAQVQVTVVHQGSTRFFDGETDAGGRYRIGPLPIGDDYVLAFAKDGWLPALEDPRMEMRVKLLRPRRVVGRVMLQGAPVPNATVLLRDLTSTGHGPGTEDTTDAQGRFAFEALPSHLFQLDASRDEFHARTQVDVMTHAPASEVILELNRATLLEGTVCDESGAFIEGATITLLERARLQWRTEVTTDATGHYRLGPLPPIPHDLDVTAPRHFRARASLQKLAPGTQRLDFTLRTPLWVDGVLVDEAGRPVPGALITVDNPRFSKTDDARRLAPYEALSDEQGRFHLNFPESGTFLLKLTKDPLFRQEELQVRAPDAEVHWVLKRGATVSGTVFDELDTPMPGLPVRLLAVPPKEDLASNPWMDNAVSKTWTDSQGRYAFGGLKRGRFMLEAAHESGAVERFATQPLELRDQQEAHVDLRLAAGWTLSGRVEDLGGQPLSGAGVFIHEPPDATPTWRAGHYRSSRDPFTRTQSDGRFTLRNLPNREVELSVTKEAFHLVPALSTGGQPGLDSLHAQEGGPPVRLVMSRQGRIHGRVAGPDGKPLTRFQLGGRTVEHPRGEFSLNVERAGSWTVVLRAKNLAPVVREVEVHHDTEVVDLGEVRMSPGRRVAGHVLDAETSAPVARAMLFINPEALHGDPLEPHWTQELTPPDGSFSIPHVDERSTTLDVMAEGYPTKRLTLAPGPQEGLTVLLEKGARVEVSVLDARGQPARASVFLDREDRGLSRTRVEVSPDGPSVVVRDLPPGDYQARASPHPGSFETYAPQHVQIPSSGDVSVTLKARSAGATLELRVNGPARRVTALLAGEVPHSVLNHQDAELPERSLPHEVSENGTMTFRSLPPGKATLFLVTNDRRGIYREVIDIPEAGTVVRDVTPVWTPHKDTRP</sequence>
<keyword evidence="2" id="KW-0645">Protease</keyword>
<dbReference type="RefSeq" id="WP_141644513.1">
    <property type="nucleotide sequence ID" value="NZ_VIFM01000088.1"/>
</dbReference>